<evidence type="ECO:0008006" key="6">
    <source>
        <dbReference type="Google" id="ProtNLM"/>
    </source>
</evidence>
<dbReference type="InterPro" id="IPR051975">
    <property type="entry name" value="mtLSU_mL45"/>
</dbReference>
<name>A0AAW0QUQ4_9PEZI</name>
<evidence type="ECO:0000313" key="4">
    <source>
        <dbReference type="EMBL" id="KAK8110051.1"/>
    </source>
</evidence>
<dbReference type="PANTHER" id="PTHR28554:SF1">
    <property type="entry name" value="LARGE RIBOSOMAL SUBUNIT PROTEIN ML45"/>
    <property type="match status" value="1"/>
</dbReference>
<protein>
    <recommendedName>
        <fullName evidence="6">Tim44-like domain-containing protein</fullName>
    </recommendedName>
</protein>
<comment type="caution">
    <text evidence="4">The sequence shown here is derived from an EMBL/GenBank/DDBJ whole genome shotgun (WGS) entry which is preliminary data.</text>
</comment>
<dbReference type="Pfam" id="PF07961">
    <property type="entry name" value="MBA1"/>
    <property type="match status" value="1"/>
</dbReference>
<dbReference type="Gene3D" id="3.10.450.240">
    <property type="match status" value="1"/>
</dbReference>
<dbReference type="EMBL" id="JAQQWP010000007">
    <property type="protein sequence ID" value="KAK8110051.1"/>
    <property type="molecule type" value="Genomic_DNA"/>
</dbReference>
<evidence type="ECO:0000256" key="2">
    <source>
        <dbReference type="ARBA" id="ARBA00022946"/>
    </source>
</evidence>
<proteinExistence type="predicted"/>
<accession>A0AAW0QUQ4</accession>
<keyword evidence="5" id="KW-1185">Reference proteome</keyword>
<dbReference type="InterPro" id="IPR024621">
    <property type="entry name" value="Mba1"/>
</dbReference>
<dbReference type="AlphaFoldDB" id="A0AAW0QUQ4"/>
<sequence length="325" mass="37185">MATKQFTRLLQPSLRASMPAYRTAAPGLCLRYSSVSSSGGSRSSRICAAPTTCPSARGFRTMSSPLRAKAAPKYDRYKKKENHSGKSLELSMENLTFLLPQTFVTPPFWRYPKSPIKFLQMVWHVNYTRIFNYASLLLFKVASMPNYKTRPRFKVRRQVILPAAKAMHLEMNEALARGDKETLRRVCTYEYYQKLAGIIDSRPRGYRAEWELVKYRSALTYPRIAEHKIGLMPTASGTQKAYCQAIVSIASVQRVVRHIPKGKTTEPVVTEKPMLEHLVLSSQIDHTNTYEQTPWKIWGTLQESTLESYLESKETAEWMAKNLSQ</sequence>
<evidence type="ECO:0000313" key="5">
    <source>
        <dbReference type="Proteomes" id="UP001392437"/>
    </source>
</evidence>
<keyword evidence="2" id="KW-0809">Transit peptide</keyword>
<evidence type="ECO:0000256" key="1">
    <source>
        <dbReference type="ARBA" id="ARBA00004173"/>
    </source>
</evidence>
<dbReference type="Proteomes" id="UP001392437">
    <property type="component" value="Unassembled WGS sequence"/>
</dbReference>
<keyword evidence="3" id="KW-0496">Mitochondrion</keyword>
<reference evidence="4 5" key="1">
    <citation type="submission" date="2023-01" db="EMBL/GenBank/DDBJ databases">
        <title>Analysis of 21 Apiospora genomes using comparative genomics revels a genus with tremendous synthesis potential of carbohydrate active enzymes and secondary metabolites.</title>
        <authorList>
            <person name="Sorensen T."/>
        </authorList>
    </citation>
    <scope>NUCLEOTIDE SEQUENCE [LARGE SCALE GENOMIC DNA]</scope>
    <source>
        <strain evidence="4 5">CBS 117206</strain>
    </source>
</reference>
<evidence type="ECO:0000256" key="3">
    <source>
        <dbReference type="ARBA" id="ARBA00023128"/>
    </source>
</evidence>
<dbReference type="PANTHER" id="PTHR28554">
    <property type="entry name" value="39S RIBOSOMAL PROTEIN L45, MITOCHONDRIAL"/>
    <property type="match status" value="1"/>
</dbReference>
<gene>
    <name evidence="4" type="ORF">PG999_008188</name>
</gene>
<dbReference type="GO" id="GO:0005743">
    <property type="term" value="C:mitochondrial inner membrane"/>
    <property type="evidence" value="ECO:0007669"/>
    <property type="project" value="InterPro"/>
</dbReference>
<dbReference type="GO" id="GO:0032979">
    <property type="term" value="P:protein insertion into mitochondrial inner membrane from matrix"/>
    <property type="evidence" value="ECO:0007669"/>
    <property type="project" value="InterPro"/>
</dbReference>
<organism evidence="4 5">
    <name type="scientific">Apiospora kogelbergensis</name>
    <dbReference type="NCBI Taxonomy" id="1337665"/>
    <lineage>
        <taxon>Eukaryota</taxon>
        <taxon>Fungi</taxon>
        <taxon>Dikarya</taxon>
        <taxon>Ascomycota</taxon>
        <taxon>Pezizomycotina</taxon>
        <taxon>Sordariomycetes</taxon>
        <taxon>Xylariomycetidae</taxon>
        <taxon>Amphisphaeriales</taxon>
        <taxon>Apiosporaceae</taxon>
        <taxon>Apiospora</taxon>
    </lineage>
</organism>
<comment type="subcellular location">
    <subcellularLocation>
        <location evidence="1">Mitochondrion</location>
    </subcellularLocation>
</comment>